<evidence type="ECO:0000256" key="1">
    <source>
        <dbReference type="ARBA" id="ARBA00007637"/>
    </source>
</evidence>
<comment type="similarity">
    <text evidence="1">Belongs to the NAD(P)-dependent epimerase/dehydratase family.</text>
</comment>
<dbReference type="AlphaFoldDB" id="A0A329KUI2"/>
<gene>
    <name evidence="3" type="ORF">DQP58_03665</name>
</gene>
<dbReference type="PANTHER" id="PTHR43000">
    <property type="entry name" value="DTDP-D-GLUCOSE 4,6-DEHYDRATASE-RELATED"/>
    <property type="match status" value="1"/>
</dbReference>
<proteinExistence type="inferred from homology"/>
<dbReference type="InterPro" id="IPR001509">
    <property type="entry name" value="Epimerase_deHydtase"/>
</dbReference>
<protein>
    <submittedName>
        <fullName evidence="3">Oxidoreductase</fullName>
    </submittedName>
</protein>
<dbReference type="InterPro" id="IPR036291">
    <property type="entry name" value="NAD(P)-bd_dom_sf"/>
</dbReference>
<dbReference type="Proteomes" id="UP000250347">
    <property type="component" value="Unassembled WGS sequence"/>
</dbReference>
<reference evidence="3 4" key="1">
    <citation type="submission" date="2018-06" db="EMBL/GenBank/DDBJ databases">
        <title>NTM in soil in Japan.</title>
        <authorList>
            <person name="Ohya K."/>
        </authorList>
    </citation>
    <scope>NUCLEOTIDE SEQUENCE [LARGE SCALE GENOMIC DNA]</scope>
    <source>
        <strain evidence="3 4">GF76</strain>
    </source>
</reference>
<dbReference type="SUPFAM" id="SSF51735">
    <property type="entry name" value="NAD(P)-binding Rossmann-fold domains"/>
    <property type="match status" value="1"/>
</dbReference>
<evidence type="ECO:0000313" key="3">
    <source>
        <dbReference type="EMBL" id="RAU99418.1"/>
    </source>
</evidence>
<dbReference type="RefSeq" id="WP_112707182.1">
    <property type="nucleotide sequence ID" value="NZ_QMEU01000005.1"/>
</dbReference>
<comment type="caution">
    <text evidence="3">The sequence shown here is derived from an EMBL/GenBank/DDBJ whole genome shotgun (WGS) entry which is preliminary data.</text>
</comment>
<accession>A0A329KUI2</accession>
<name>A0A329KUI2_9MYCO</name>
<sequence>MPESVLVTGALGLVGRYTLNELATRGANVIATDLDTRKNRRSARRLRGEADVRYADLTDAAAVDRLVKDVRPKAIVHLAAVIPPACYRNARVARAVNVDAVTSLIRAAEQLRDPPRFVQASSVAVYGSRNPHRGEELLSASTPLRASDCYGQHKIEAETAVSSSSLPYVILRLGAIISTQLRAMTVGSDQLFMEWSFPVDGRITTVDVRDVATAFAAATSADVVGRTLLIGGDESHRQRQGDVGPALVAAVGLSGVYPRGRVGDPDDDDEWFVCDWMDTAPAQEALQYQHHSWPQMLDEIHARTKWLRYPLRASVPFLRPMIARRSPYYRAPGQFATPWRIARARWPECAPDNKCG</sequence>
<dbReference type="Pfam" id="PF01370">
    <property type="entry name" value="Epimerase"/>
    <property type="match status" value="1"/>
</dbReference>
<dbReference type="Gene3D" id="3.40.50.720">
    <property type="entry name" value="NAD(P)-binding Rossmann-like Domain"/>
    <property type="match status" value="1"/>
</dbReference>
<evidence type="ECO:0000259" key="2">
    <source>
        <dbReference type="Pfam" id="PF01370"/>
    </source>
</evidence>
<evidence type="ECO:0000313" key="4">
    <source>
        <dbReference type="Proteomes" id="UP000250347"/>
    </source>
</evidence>
<feature type="domain" description="NAD-dependent epimerase/dehydratase" evidence="2">
    <location>
        <begin position="5"/>
        <end position="180"/>
    </location>
</feature>
<organism evidence="3 4">
    <name type="scientific">Mycobacterium colombiense</name>
    <dbReference type="NCBI Taxonomy" id="339268"/>
    <lineage>
        <taxon>Bacteria</taxon>
        <taxon>Bacillati</taxon>
        <taxon>Actinomycetota</taxon>
        <taxon>Actinomycetes</taxon>
        <taxon>Mycobacteriales</taxon>
        <taxon>Mycobacteriaceae</taxon>
        <taxon>Mycobacterium</taxon>
        <taxon>Mycobacterium avium complex (MAC)</taxon>
    </lineage>
</organism>
<dbReference type="CDD" id="cd08946">
    <property type="entry name" value="SDR_e"/>
    <property type="match status" value="1"/>
</dbReference>
<dbReference type="EMBL" id="QMEU01000005">
    <property type="protein sequence ID" value="RAU99418.1"/>
    <property type="molecule type" value="Genomic_DNA"/>
</dbReference>